<keyword evidence="3" id="KW-1185">Reference proteome</keyword>
<dbReference type="EMBL" id="ML978713">
    <property type="protein sequence ID" value="KAF2090456.1"/>
    <property type="molecule type" value="Genomic_DNA"/>
</dbReference>
<dbReference type="Proteomes" id="UP000799776">
    <property type="component" value="Unassembled WGS sequence"/>
</dbReference>
<feature type="compositionally biased region" description="Low complexity" evidence="1">
    <location>
        <begin position="52"/>
        <end position="61"/>
    </location>
</feature>
<gene>
    <name evidence="2" type="ORF">K490DRAFT_63335</name>
</gene>
<sequence length="169" mass="18626">MPKRTTNRPPNLPPHPHHKHRSQPKNPYDRPTKHSTTSNVMTFNTTNYNQPSTTLSTSSSLENGQSSRHHRSTSISLPTTPSNPFPQHHQSSSLTSPSTSDQSDSQCGRRRSSIPHILAKKAKAIWGMATKIAKASVGEGPAVVHFSSPEKTRRGSTYSEVDALYQNGY</sequence>
<feature type="compositionally biased region" description="Polar residues" evidence="1">
    <location>
        <begin position="34"/>
        <end position="51"/>
    </location>
</feature>
<name>A0A9P4HWG4_9PEZI</name>
<evidence type="ECO:0000313" key="2">
    <source>
        <dbReference type="EMBL" id="KAF2090456.1"/>
    </source>
</evidence>
<evidence type="ECO:0000256" key="1">
    <source>
        <dbReference type="SAM" id="MobiDB-lite"/>
    </source>
</evidence>
<reference evidence="2" key="1">
    <citation type="journal article" date="2020" name="Stud. Mycol.">
        <title>101 Dothideomycetes genomes: a test case for predicting lifestyles and emergence of pathogens.</title>
        <authorList>
            <person name="Haridas S."/>
            <person name="Albert R."/>
            <person name="Binder M."/>
            <person name="Bloem J."/>
            <person name="Labutti K."/>
            <person name="Salamov A."/>
            <person name="Andreopoulos B."/>
            <person name="Baker S."/>
            <person name="Barry K."/>
            <person name="Bills G."/>
            <person name="Bluhm B."/>
            <person name="Cannon C."/>
            <person name="Castanera R."/>
            <person name="Culley D."/>
            <person name="Daum C."/>
            <person name="Ezra D."/>
            <person name="Gonzalez J."/>
            <person name="Henrissat B."/>
            <person name="Kuo A."/>
            <person name="Liang C."/>
            <person name="Lipzen A."/>
            <person name="Lutzoni F."/>
            <person name="Magnuson J."/>
            <person name="Mondo S."/>
            <person name="Nolan M."/>
            <person name="Ohm R."/>
            <person name="Pangilinan J."/>
            <person name="Park H.-J."/>
            <person name="Ramirez L."/>
            <person name="Alfaro M."/>
            <person name="Sun H."/>
            <person name="Tritt A."/>
            <person name="Yoshinaga Y."/>
            <person name="Zwiers L.-H."/>
            <person name="Turgeon B."/>
            <person name="Goodwin S."/>
            <person name="Spatafora J."/>
            <person name="Crous P."/>
            <person name="Grigoriev I."/>
        </authorList>
    </citation>
    <scope>NUCLEOTIDE SEQUENCE</scope>
    <source>
        <strain evidence="2">CBS 121410</strain>
    </source>
</reference>
<feature type="compositionally biased region" description="Low complexity" evidence="1">
    <location>
        <begin position="86"/>
        <end position="106"/>
    </location>
</feature>
<dbReference type="OrthoDB" id="10673821at2759"/>
<protein>
    <submittedName>
        <fullName evidence="2">Uncharacterized protein</fullName>
    </submittedName>
</protein>
<feature type="compositionally biased region" description="Polar residues" evidence="1">
    <location>
        <begin position="73"/>
        <end position="82"/>
    </location>
</feature>
<dbReference type="AlphaFoldDB" id="A0A9P4HWG4"/>
<feature type="region of interest" description="Disordered" evidence="1">
    <location>
        <begin position="1"/>
        <end position="115"/>
    </location>
</feature>
<comment type="caution">
    <text evidence="2">The sequence shown here is derived from an EMBL/GenBank/DDBJ whole genome shotgun (WGS) entry which is preliminary data.</text>
</comment>
<evidence type="ECO:0000313" key="3">
    <source>
        <dbReference type="Proteomes" id="UP000799776"/>
    </source>
</evidence>
<proteinExistence type="predicted"/>
<organism evidence="2 3">
    <name type="scientific">Saccharata proteae CBS 121410</name>
    <dbReference type="NCBI Taxonomy" id="1314787"/>
    <lineage>
        <taxon>Eukaryota</taxon>
        <taxon>Fungi</taxon>
        <taxon>Dikarya</taxon>
        <taxon>Ascomycota</taxon>
        <taxon>Pezizomycotina</taxon>
        <taxon>Dothideomycetes</taxon>
        <taxon>Dothideomycetes incertae sedis</taxon>
        <taxon>Botryosphaeriales</taxon>
        <taxon>Saccharataceae</taxon>
        <taxon>Saccharata</taxon>
    </lineage>
</organism>
<accession>A0A9P4HWG4</accession>